<evidence type="ECO:0000313" key="2">
    <source>
        <dbReference type="Proteomes" id="UP001164250"/>
    </source>
</evidence>
<gene>
    <name evidence="1" type="ORF">Patl1_27278</name>
</gene>
<organism evidence="1 2">
    <name type="scientific">Pistacia atlantica</name>
    <dbReference type="NCBI Taxonomy" id="434234"/>
    <lineage>
        <taxon>Eukaryota</taxon>
        <taxon>Viridiplantae</taxon>
        <taxon>Streptophyta</taxon>
        <taxon>Embryophyta</taxon>
        <taxon>Tracheophyta</taxon>
        <taxon>Spermatophyta</taxon>
        <taxon>Magnoliopsida</taxon>
        <taxon>eudicotyledons</taxon>
        <taxon>Gunneridae</taxon>
        <taxon>Pentapetalae</taxon>
        <taxon>rosids</taxon>
        <taxon>malvids</taxon>
        <taxon>Sapindales</taxon>
        <taxon>Anacardiaceae</taxon>
        <taxon>Pistacia</taxon>
    </lineage>
</organism>
<evidence type="ECO:0000313" key="1">
    <source>
        <dbReference type="EMBL" id="KAJ0097791.1"/>
    </source>
</evidence>
<reference evidence="2" key="1">
    <citation type="journal article" date="2023" name="G3 (Bethesda)">
        <title>Genome assembly and association tests identify interacting loci associated with vigor, precocity, and sex in interspecific pistachio rootstocks.</title>
        <authorList>
            <person name="Palmer W."/>
            <person name="Jacygrad E."/>
            <person name="Sagayaradj S."/>
            <person name="Cavanaugh K."/>
            <person name="Han R."/>
            <person name="Bertier L."/>
            <person name="Beede B."/>
            <person name="Kafkas S."/>
            <person name="Golino D."/>
            <person name="Preece J."/>
            <person name="Michelmore R."/>
        </authorList>
    </citation>
    <scope>NUCLEOTIDE SEQUENCE [LARGE SCALE GENOMIC DNA]</scope>
</reference>
<sequence>MNYQNQNILDRRQQGNIFKINQHEFVGFKEQFLTNPTPNFPTKMPISRFLLFSSKHRFRHPLNLLRRFDTSKRVQTCSYTKSSRQNHGMPDGSPVMNVETKAPRSWSTYVIPAALLGFAGLATIVHYNDERRAIPKGKGKNHGCDTVKGPIVGGPFTLIDMENRTITEKNFLGNWVLIYFGYTSSPDVGPEQIRTMAKAVDMLELKQNLKVLPVFVTIDPQRDTPAQLRAYLKEFDSRILGLTGPDSAIRQMAQEYRVYFKKVEEEGGDYLVESSHGMYLMNPNMEVVRCFGVEYTAEELAVEILKQLKKTPSNLIIQIPFKPPTEQTTSFSDLSSFAQIEQVVNSQQRQQQQRFQTQCQIQNLNALEPKRRIESEAGVTEFWDQNEEQLQCANVAVFRHTIQSRGLLVPSYDNAPELVYVVQGKFNAYFF</sequence>
<dbReference type="EMBL" id="CM047901">
    <property type="protein sequence ID" value="KAJ0097791.1"/>
    <property type="molecule type" value="Genomic_DNA"/>
</dbReference>
<name>A0ACC1BFZ1_9ROSI</name>
<comment type="caution">
    <text evidence="1">The sequence shown here is derived from an EMBL/GenBank/DDBJ whole genome shotgun (WGS) entry which is preliminary data.</text>
</comment>
<keyword evidence="2" id="KW-1185">Reference proteome</keyword>
<proteinExistence type="predicted"/>
<protein>
    <submittedName>
        <fullName evidence="1">Uncharacterized protein</fullName>
    </submittedName>
</protein>
<accession>A0ACC1BFZ1</accession>
<dbReference type="Proteomes" id="UP001164250">
    <property type="component" value="Chromosome 5"/>
</dbReference>